<gene>
    <name evidence="1" type="ORF">WN51_08980</name>
</gene>
<proteinExistence type="predicted"/>
<protein>
    <submittedName>
        <fullName evidence="1">Icarapin-like</fullName>
    </submittedName>
</protein>
<dbReference type="AlphaFoldDB" id="A0A0M9AAW6"/>
<organism evidence="1 2">
    <name type="scientific">Melipona quadrifasciata</name>
    <dbReference type="NCBI Taxonomy" id="166423"/>
    <lineage>
        <taxon>Eukaryota</taxon>
        <taxon>Metazoa</taxon>
        <taxon>Ecdysozoa</taxon>
        <taxon>Arthropoda</taxon>
        <taxon>Hexapoda</taxon>
        <taxon>Insecta</taxon>
        <taxon>Pterygota</taxon>
        <taxon>Neoptera</taxon>
        <taxon>Endopterygota</taxon>
        <taxon>Hymenoptera</taxon>
        <taxon>Apocrita</taxon>
        <taxon>Aculeata</taxon>
        <taxon>Apoidea</taxon>
        <taxon>Anthophila</taxon>
        <taxon>Apidae</taxon>
        <taxon>Melipona</taxon>
    </lineage>
</organism>
<keyword evidence="2" id="KW-1185">Reference proteome</keyword>
<evidence type="ECO:0000313" key="1">
    <source>
        <dbReference type="EMBL" id="KOX80076.1"/>
    </source>
</evidence>
<dbReference type="OrthoDB" id="7616499at2759"/>
<name>A0A0M9AAW6_9HYME</name>
<evidence type="ECO:0000313" key="2">
    <source>
        <dbReference type="Proteomes" id="UP000053105"/>
    </source>
</evidence>
<reference evidence="1 2" key="1">
    <citation type="submission" date="2015-07" db="EMBL/GenBank/DDBJ databases">
        <title>The genome of Melipona quadrifasciata.</title>
        <authorList>
            <person name="Pan H."/>
            <person name="Kapheim K."/>
        </authorList>
    </citation>
    <scope>NUCLEOTIDE SEQUENCE [LARGE SCALE GENOMIC DNA]</scope>
    <source>
        <strain evidence="1">0111107301</strain>
        <tissue evidence="1">Whole body</tissue>
    </source>
</reference>
<dbReference type="Proteomes" id="UP000053105">
    <property type="component" value="Unassembled WGS sequence"/>
</dbReference>
<dbReference type="EMBL" id="KQ435708">
    <property type="protein sequence ID" value="KOX80076.1"/>
    <property type="molecule type" value="Genomic_DNA"/>
</dbReference>
<accession>A0A0M9AAW6</accession>
<sequence length="286" mass="32901">MYDLWKSLTEVVKMQVEFNEKVKKGYHLFILMNDRKNVLHLKITSELCSHGTDILRTCVITILSIARQRSGSNQPKTVRHALDNLEYTNHCEPPQRLETANSEILVVEHVQVKRRSVKTAVVLTSHGRGFPRAMIDRASPSEWRRASRHKLDCLKLTPTYYDLPKNGLNGDCARDTDTSERKNVDTVVVLPADTRDQMLSATFDFPDVSFEDSLEDSAWNWNRWFRSNLFDGLYSNLQGTLTEAFLQNYLADLNLGRLLLFKKKPDARQTATKQKLLRRLLCMAAS</sequence>